<name>A0A1I5CZY0_9FLAO</name>
<evidence type="ECO:0000256" key="1">
    <source>
        <dbReference type="SAM" id="Phobius"/>
    </source>
</evidence>
<evidence type="ECO:0000313" key="3">
    <source>
        <dbReference type="Proteomes" id="UP000199036"/>
    </source>
</evidence>
<dbReference type="AlphaFoldDB" id="A0A1I5CZY0"/>
<evidence type="ECO:0000313" key="2">
    <source>
        <dbReference type="EMBL" id="SFN92522.1"/>
    </source>
</evidence>
<keyword evidence="3" id="KW-1185">Reference proteome</keyword>
<dbReference type="EMBL" id="FOVI01000014">
    <property type="protein sequence ID" value="SFN92522.1"/>
    <property type="molecule type" value="Genomic_DNA"/>
</dbReference>
<proteinExistence type="predicted"/>
<organism evidence="2 3">
    <name type="scientific">Paenimyroides ummariense</name>
    <dbReference type="NCBI Taxonomy" id="913024"/>
    <lineage>
        <taxon>Bacteria</taxon>
        <taxon>Pseudomonadati</taxon>
        <taxon>Bacteroidota</taxon>
        <taxon>Flavobacteriia</taxon>
        <taxon>Flavobacteriales</taxon>
        <taxon>Flavobacteriaceae</taxon>
        <taxon>Paenimyroides</taxon>
    </lineage>
</organism>
<gene>
    <name evidence="2" type="ORF">SAMN05421741_11417</name>
</gene>
<dbReference type="STRING" id="913024.SAMN05421741_11417"/>
<feature type="transmembrane region" description="Helical" evidence="1">
    <location>
        <begin position="7"/>
        <end position="30"/>
    </location>
</feature>
<keyword evidence="1" id="KW-0472">Membrane</keyword>
<reference evidence="3" key="1">
    <citation type="submission" date="2016-10" db="EMBL/GenBank/DDBJ databases">
        <authorList>
            <person name="Varghese N."/>
            <person name="Submissions S."/>
        </authorList>
    </citation>
    <scope>NUCLEOTIDE SEQUENCE [LARGE SCALE GENOMIC DNA]</scope>
    <source>
        <strain evidence="3">DS-12</strain>
    </source>
</reference>
<accession>A0A1I5CZY0</accession>
<dbReference type="Proteomes" id="UP000199036">
    <property type="component" value="Unassembled WGS sequence"/>
</dbReference>
<keyword evidence="1" id="KW-0812">Transmembrane</keyword>
<protein>
    <submittedName>
        <fullName evidence="2">Uncharacterized protein</fullName>
    </submittedName>
</protein>
<sequence length="157" mass="18093">MQNQTNFFSLVFNFYILKKIVTLYILTLFVSCKTYELTPLGLKTQLENSSVEEKGVKLNNASIFFNSTYMAISLDSLQVYDKQGSVFYLQNSPSIEMRLINNEGEKFTMYFDTVVIKNDTLVGSRSRFISGIKHKIPFSTISKVFVQDGHKNFKYTN</sequence>
<keyword evidence="1" id="KW-1133">Transmembrane helix</keyword>